<protein>
    <submittedName>
        <fullName evidence="2">Phage protein</fullName>
    </submittedName>
</protein>
<evidence type="ECO:0000313" key="2">
    <source>
        <dbReference type="WBParaSite" id="RSKR_0000250700.1"/>
    </source>
</evidence>
<evidence type="ECO:0000313" key="1">
    <source>
        <dbReference type="Proteomes" id="UP000095286"/>
    </source>
</evidence>
<organism evidence="1 2">
    <name type="scientific">Rhabditophanes sp. KR3021</name>
    <dbReference type="NCBI Taxonomy" id="114890"/>
    <lineage>
        <taxon>Eukaryota</taxon>
        <taxon>Metazoa</taxon>
        <taxon>Ecdysozoa</taxon>
        <taxon>Nematoda</taxon>
        <taxon>Chromadorea</taxon>
        <taxon>Rhabditida</taxon>
        <taxon>Tylenchina</taxon>
        <taxon>Panagrolaimomorpha</taxon>
        <taxon>Strongyloidoidea</taxon>
        <taxon>Alloionematidae</taxon>
        <taxon>Rhabditophanes</taxon>
    </lineage>
</organism>
<reference evidence="2" key="1">
    <citation type="submission" date="2016-11" db="UniProtKB">
        <authorList>
            <consortium name="WormBaseParasite"/>
        </authorList>
    </citation>
    <scope>IDENTIFICATION</scope>
    <source>
        <strain evidence="2">KR3021</strain>
    </source>
</reference>
<name>A0AC35TP82_9BILA</name>
<sequence>MLSNIYGYIFGEEKVENVEPSMPDSVVKEVAEDWMFVVNVEGRDGESIAYDDEFDYEIPSYSSNKIYDLNKFSEQSNEKAIVFSPKPQTPVLYIAPEMLSQINKETYERLGLFMVSTRPKLIIKYLMPSVDFSQYYSGEGISGFKCTTIYAQPEIHKPICN</sequence>
<accession>A0AC35TP82</accession>
<dbReference type="WBParaSite" id="RSKR_0000250700.1">
    <property type="protein sequence ID" value="RSKR_0000250700.1"/>
    <property type="gene ID" value="RSKR_0000250700"/>
</dbReference>
<dbReference type="Proteomes" id="UP000095286">
    <property type="component" value="Unplaced"/>
</dbReference>
<proteinExistence type="predicted"/>